<dbReference type="AlphaFoldDB" id="A0A834RWP3"/>
<dbReference type="PANTHER" id="PTHR19303:SF74">
    <property type="entry name" value="POGO TRANSPOSABLE ELEMENT WITH KRAB DOMAIN"/>
    <property type="match status" value="1"/>
</dbReference>
<dbReference type="GO" id="GO:0005634">
    <property type="term" value="C:nucleus"/>
    <property type="evidence" value="ECO:0007669"/>
    <property type="project" value="TreeGrafter"/>
</dbReference>
<dbReference type="Proteomes" id="UP000245464">
    <property type="component" value="Chromosome 5"/>
</dbReference>
<proteinExistence type="predicted"/>
<keyword evidence="1" id="KW-0238">DNA-binding</keyword>
<dbReference type="GO" id="GO:0003677">
    <property type="term" value="F:DNA binding"/>
    <property type="evidence" value="ECO:0007669"/>
    <property type="project" value="UniProtKB-KW"/>
</dbReference>
<name>A0A834RWP3_9PLEO</name>
<dbReference type="Pfam" id="PF03184">
    <property type="entry name" value="DDE_1"/>
    <property type="match status" value="2"/>
</dbReference>
<feature type="domain" description="HTH CENPB-type" evidence="3">
    <location>
        <begin position="314"/>
        <end position="384"/>
    </location>
</feature>
<reference evidence="4" key="1">
    <citation type="journal article" date="2018" name="BMC Genomics">
        <title>Comparative genomics of the wheat fungal pathogen Pyrenophora tritici-repentis reveals chromosomal variations and genome plasticity.</title>
        <authorList>
            <person name="Moolhuijzen P."/>
            <person name="See P.T."/>
            <person name="Hane J.K."/>
            <person name="Shi G."/>
            <person name="Liu Z."/>
            <person name="Oliver R.P."/>
            <person name="Moffat C.S."/>
        </authorList>
    </citation>
    <scope>NUCLEOTIDE SEQUENCE [LARGE SCALE GENOMIC DNA]</scope>
    <source>
        <strain evidence="4">M4</strain>
    </source>
</reference>
<dbReference type="GeneID" id="90956863"/>
<dbReference type="EMBL" id="NQIK02000005">
    <property type="protein sequence ID" value="KAF7571264.1"/>
    <property type="molecule type" value="Genomic_DNA"/>
</dbReference>
<comment type="caution">
    <text evidence="4">The sequence shown here is derived from an EMBL/GenBank/DDBJ whole genome shotgun (WGS) entry which is preliminary data.</text>
</comment>
<evidence type="ECO:0000313" key="4">
    <source>
        <dbReference type="EMBL" id="KAF7571264.1"/>
    </source>
</evidence>
<gene>
    <name evidence="4" type="ORF">PtrM4_112660</name>
</gene>
<dbReference type="InterPro" id="IPR050863">
    <property type="entry name" value="CenT-Element_Derived"/>
</dbReference>
<dbReference type="RefSeq" id="XP_065962459.1">
    <property type="nucleotide sequence ID" value="XM_066108010.1"/>
</dbReference>
<dbReference type="Pfam" id="PF03221">
    <property type="entry name" value="HTH_Tnp_Tc5"/>
    <property type="match status" value="1"/>
</dbReference>
<dbReference type="InterPro" id="IPR004875">
    <property type="entry name" value="DDE_SF_endonuclease_dom"/>
</dbReference>
<feature type="compositionally biased region" description="Basic residues" evidence="2">
    <location>
        <begin position="284"/>
        <end position="297"/>
    </location>
</feature>
<dbReference type="PANTHER" id="PTHR19303">
    <property type="entry name" value="TRANSPOSON"/>
    <property type="match status" value="1"/>
</dbReference>
<evidence type="ECO:0000313" key="5">
    <source>
        <dbReference type="Proteomes" id="UP000245464"/>
    </source>
</evidence>
<dbReference type="KEGG" id="ptrr:90956863"/>
<accession>A0A834RWP3</accession>
<protein>
    <recommendedName>
        <fullName evidence="3">HTH CENPB-type domain-containing protein</fullName>
    </recommendedName>
</protein>
<organism evidence="4 5">
    <name type="scientific">Pyrenophora tritici-repentis</name>
    <dbReference type="NCBI Taxonomy" id="45151"/>
    <lineage>
        <taxon>Eukaryota</taxon>
        <taxon>Fungi</taxon>
        <taxon>Dikarya</taxon>
        <taxon>Ascomycota</taxon>
        <taxon>Pezizomycotina</taxon>
        <taxon>Dothideomycetes</taxon>
        <taxon>Pleosporomycetidae</taxon>
        <taxon>Pleosporales</taxon>
        <taxon>Pleosporineae</taxon>
        <taxon>Pleosporaceae</taxon>
        <taxon>Pyrenophora</taxon>
    </lineage>
</organism>
<dbReference type="SMART" id="SM00674">
    <property type="entry name" value="CENPB"/>
    <property type="match status" value="1"/>
</dbReference>
<evidence type="ECO:0000256" key="2">
    <source>
        <dbReference type="SAM" id="MobiDB-lite"/>
    </source>
</evidence>
<feature type="region of interest" description="Disordered" evidence="2">
    <location>
        <begin position="255"/>
        <end position="297"/>
    </location>
</feature>
<evidence type="ECO:0000259" key="3">
    <source>
        <dbReference type="PROSITE" id="PS51253"/>
    </source>
</evidence>
<sequence length="578" mass="66760">MDFLDYCDQNKILLAIYPPHATHTLQPLDVGLFKPLSTAYSNELSSFVNQCRGLLSITKSHFFPLFWRAWKTSFKESTILRAFEATGLSPFNPEIILQKFRTTVRESDSESSNFSASDWRKIRQLVDRAVNHKESRKISQLNQTILKLSTRSSLVEQKNKKLREALIEERQRKQRSRHRPLEQSEGYYGGAVFWSPRKVREARSVQEQKDRDTEQLQQQKAAVIQAREDSKLIKAREIDARRRARAEAKLLREKKRTDEAAERAARQAARKAAKRLQQTIKTSQKSKKKSLQARTKPKPKNLSFVIVVVVRSHLLTQRAHHRFDRDEAFIVDWIIEEDTRSLPPSHARVREMATRILRLGGDHEPLGQRWISSFLARQPRVASIVGRSIDTLRAEAASPAQILAFLELFYRTRIELNIRVEDIWNMNETGIALGVCTNSQVVARAGKRKAYVKTPGDHEWVSILETISATGQKLRCIVIFKGQSLQTTWFPSSSVPDWLYTTSKNGWTSHEIGIEWLRCIFIPDTQPHGDQWRILILDGHGSHVDIEFMLLCRQHRIWTIYLPPHASHLLTPLISYSL</sequence>
<dbReference type="PROSITE" id="PS51253">
    <property type="entry name" value="HTH_CENPB"/>
    <property type="match status" value="1"/>
</dbReference>
<feature type="compositionally biased region" description="Basic and acidic residues" evidence="2">
    <location>
        <begin position="255"/>
        <end position="265"/>
    </location>
</feature>
<evidence type="ECO:0000256" key="1">
    <source>
        <dbReference type="ARBA" id="ARBA00023125"/>
    </source>
</evidence>
<dbReference type="InterPro" id="IPR006600">
    <property type="entry name" value="HTH_CenpB_DNA-bd_dom"/>
</dbReference>